<reference evidence="1 2" key="1">
    <citation type="submission" date="2021-06" db="EMBL/GenBank/DDBJ databases">
        <title>Caerostris extrusa draft genome.</title>
        <authorList>
            <person name="Kono N."/>
            <person name="Arakawa K."/>
        </authorList>
    </citation>
    <scope>NUCLEOTIDE SEQUENCE [LARGE SCALE GENOMIC DNA]</scope>
</reference>
<evidence type="ECO:0000313" key="2">
    <source>
        <dbReference type="Proteomes" id="UP001054945"/>
    </source>
</evidence>
<gene>
    <name evidence="1" type="ORF">CEXT_392811</name>
</gene>
<name>A0AAV4MTG4_CAEEX</name>
<organism evidence="1 2">
    <name type="scientific">Caerostris extrusa</name>
    <name type="common">Bark spider</name>
    <name type="synonym">Caerostris bankana</name>
    <dbReference type="NCBI Taxonomy" id="172846"/>
    <lineage>
        <taxon>Eukaryota</taxon>
        <taxon>Metazoa</taxon>
        <taxon>Ecdysozoa</taxon>
        <taxon>Arthropoda</taxon>
        <taxon>Chelicerata</taxon>
        <taxon>Arachnida</taxon>
        <taxon>Araneae</taxon>
        <taxon>Araneomorphae</taxon>
        <taxon>Entelegynae</taxon>
        <taxon>Araneoidea</taxon>
        <taxon>Araneidae</taxon>
        <taxon>Caerostris</taxon>
    </lineage>
</organism>
<dbReference type="Proteomes" id="UP001054945">
    <property type="component" value="Unassembled WGS sequence"/>
</dbReference>
<dbReference type="EMBL" id="BPLR01002563">
    <property type="protein sequence ID" value="GIX75154.1"/>
    <property type="molecule type" value="Genomic_DNA"/>
</dbReference>
<comment type="caution">
    <text evidence="1">The sequence shown here is derived from an EMBL/GenBank/DDBJ whole genome shotgun (WGS) entry which is preliminary data.</text>
</comment>
<keyword evidence="2" id="KW-1185">Reference proteome</keyword>
<protein>
    <submittedName>
        <fullName evidence="1">Uncharacterized protein</fullName>
    </submittedName>
</protein>
<evidence type="ECO:0000313" key="1">
    <source>
        <dbReference type="EMBL" id="GIX75154.1"/>
    </source>
</evidence>
<proteinExistence type="predicted"/>
<sequence>MSSRRKRILRHKCHFQLITERIYGPMRLFYRRIRYGQEVTLELCDAWYSRSGRNTASSVAMSEREFLWTLRYSLNSQERDFLFVMAGCNGSV</sequence>
<dbReference type="AlphaFoldDB" id="A0AAV4MTG4"/>
<accession>A0AAV4MTG4</accession>